<feature type="signal peptide" evidence="1">
    <location>
        <begin position="1"/>
        <end position="27"/>
    </location>
</feature>
<dbReference type="SUPFAM" id="SSF54427">
    <property type="entry name" value="NTF2-like"/>
    <property type="match status" value="1"/>
</dbReference>
<dbReference type="CDD" id="cd00531">
    <property type="entry name" value="NTF2_like"/>
    <property type="match status" value="1"/>
</dbReference>
<evidence type="ECO:0000259" key="2">
    <source>
        <dbReference type="Pfam" id="PF13577"/>
    </source>
</evidence>
<dbReference type="Pfam" id="PF13577">
    <property type="entry name" value="SnoaL_4"/>
    <property type="match status" value="1"/>
</dbReference>
<keyword evidence="4" id="KW-1185">Reference proteome</keyword>
<accession>A0ABV9EZJ4</accession>
<keyword evidence="1" id="KW-0732">Signal</keyword>
<dbReference type="Gene3D" id="3.10.450.50">
    <property type="match status" value="1"/>
</dbReference>
<evidence type="ECO:0000313" key="4">
    <source>
        <dbReference type="Proteomes" id="UP001595957"/>
    </source>
</evidence>
<dbReference type="InterPro" id="IPR037401">
    <property type="entry name" value="SnoaL-like"/>
</dbReference>
<organism evidence="3 4">
    <name type="scientific">Sphingobium tyrosinilyticum</name>
    <dbReference type="NCBI Taxonomy" id="2715436"/>
    <lineage>
        <taxon>Bacteria</taxon>
        <taxon>Pseudomonadati</taxon>
        <taxon>Pseudomonadota</taxon>
        <taxon>Alphaproteobacteria</taxon>
        <taxon>Sphingomonadales</taxon>
        <taxon>Sphingomonadaceae</taxon>
        <taxon>Sphingobium</taxon>
    </lineage>
</organism>
<sequence>MEESNRRGTLAALLAVPFGLAASQASAGGVQGRGRPAGSVADRLDVIESKQAITELLYAYARANDRADKALLRSLFWPESTHKHGKFEGKSSDFAAFAFKIISGLKYACHHISNVSVEVRGNRAFSECYYFAQHRRQRKDGTGEEDVFFQGRYLDDLERRNGEWKIIRRRGLSDYTSPAFPSETTYAQWPAGQHSEKYPSDDYYKMRQQFLGS</sequence>
<name>A0ABV9EZJ4_9SPHN</name>
<protein>
    <submittedName>
        <fullName evidence="3">Nuclear transport factor 2 family protein</fullName>
    </submittedName>
</protein>
<gene>
    <name evidence="3" type="ORF">ACFO3E_04930</name>
</gene>
<reference evidence="4" key="1">
    <citation type="journal article" date="2019" name="Int. J. Syst. Evol. Microbiol.">
        <title>The Global Catalogue of Microorganisms (GCM) 10K type strain sequencing project: providing services to taxonomists for standard genome sequencing and annotation.</title>
        <authorList>
            <consortium name="The Broad Institute Genomics Platform"/>
            <consortium name="The Broad Institute Genome Sequencing Center for Infectious Disease"/>
            <person name="Wu L."/>
            <person name="Ma J."/>
        </authorList>
    </citation>
    <scope>NUCLEOTIDE SEQUENCE [LARGE SCALE GENOMIC DNA]</scope>
    <source>
        <strain evidence="4">NBRC 103632</strain>
    </source>
</reference>
<evidence type="ECO:0000313" key="3">
    <source>
        <dbReference type="EMBL" id="MFC4593534.1"/>
    </source>
</evidence>
<evidence type="ECO:0000256" key="1">
    <source>
        <dbReference type="SAM" id="SignalP"/>
    </source>
</evidence>
<dbReference type="RefSeq" id="WP_380803069.1">
    <property type="nucleotide sequence ID" value="NZ_JBHSFZ010000006.1"/>
</dbReference>
<feature type="domain" description="SnoaL-like" evidence="2">
    <location>
        <begin position="47"/>
        <end position="170"/>
    </location>
</feature>
<comment type="caution">
    <text evidence="3">The sequence shown here is derived from an EMBL/GenBank/DDBJ whole genome shotgun (WGS) entry which is preliminary data.</text>
</comment>
<proteinExistence type="predicted"/>
<dbReference type="InterPro" id="IPR032710">
    <property type="entry name" value="NTF2-like_dom_sf"/>
</dbReference>
<feature type="chain" id="PRO_5045534875" evidence="1">
    <location>
        <begin position="28"/>
        <end position="213"/>
    </location>
</feature>
<dbReference type="Proteomes" id="UP001595957">
    <property type="component" value="Unassembled WGS sequence"/>
</dbReference>
<dbReference type="EMBL" id="JBHSFZ010000006">
    <property type="protein sequence ID" value="MFC4593534.1"/>
    <property type="molecule type" value="Genomic_DNA"/>
</dbReference>